<dbReference type="Pfam" id="PF17773">
    <property type="entry name" value="UPF0176_N"/>
    <property type="match status" value="1"/>
</dbReference>
<dbReference type="InterPro" id="IPR040503">
    <property type="entry name" value="TRHO_N"/>
</dbReference>
<dbReference type="Gene3D" id="3.30.70.100">
    <property type="match status" value="1"/>
</dbReference>
<dbReference type="PANTHER" id="PTHR43268">
    <property type="entry name" value="THIOSULFATE SULFURTRANSFERASE/RHODANESE-LIKE DOMAIN-CONTAINING PROTEIN 2"/>
    <property type="match status" value="1"/>
</dbReference>
<reference evidence="3 4" key="1">
    <citation type="submission" date="2019-02" db="EMBL/GenBank/DDBJ databases">
        <title>Genomic Encyclopedia of Archaeal and Bacterial Type Strains, Phase II (KMG-II): from individual species to whole genera.</title>
        <authorList>
            <person name="Goeker M."/>
        </authorList>
    </citation>
    <scope>NUCLEOTIDE SEQUENCE [LARGE SCALE GENOMIC DNA]</scope>
    <source>
        <strain evidence="3 4">DSM 18101</strain>
    </source>
</reference>
<evidence type="ECO:0000256" key="1">
    <source>
        <dbReference type="HAMAP-Rule" id="MF_00469"/>
    </source>
</evidence>
<dbReference type="InterPro" id="IPR001763">
    <property type="entry name" value="Rhodanese-like_dom"/>
</dbReference>
<dbReference type="SUPFAM" id="SSF52821">
    <property type="entry name" value="Rhodanese/Cell cycle control phosphatase"/>
    <property type="match status" value="1"/>
</dbReference>
<dbReference type="Pfam" id="PF00581">
    <property type="entry name" value="Rhodanese"/>
    <property type="match status" value="1"/>
</dbReference>
<keyword evidence="1" id="KW-0819">tRNA processing</keyword>
<keyword evidence="4" id="KW-1185">Reference proteome</keyword>
<dbReference type="EMBL" id="SHKW01000001">
    <property type="protein sequence ID" value="RZU42530.1"/>
    <property type="molecule type" value="Genomic_DNA"/>
</dbReference>
<dbReference type="PROSITE" id="PS50206">
    <property type="entry name" value="RHODANESE_3"/>
    <property type="match status" value="1"/>
</dbReference>
<comment type="catalytic activity">
    <reaction evidence="1">
        <text>uridine(34) in tRNA + AH2 + O2 = 5-hydroxyuridine(34) in tRNA + A + H2O</text>
        <dbReference type="Rhea" id="RHEA:64224"/>
        <dbReference type="Rhea" id="RHEA-COMP:11727"/>
        <dbReference type="Rhea" id="RHEA-COMP:13381"/>
        <dbReference type="ChEBI" id="CHEBI:13193"/>
        <dbReference type="ChEBI" id="CHEBI:15377"/>
        <dbReference type="ChEBI" id="CHEBI:15379"/>
        <dbReference type="ChEBI" id="CHEBI:17499"/>
        <dbReference type="ChEBI" id="CHEBI:65315"/>
        <dbReference type="ChEBI" id="CHEBI:136877"/>
    </reaction>
</comment>
<dbReference type="HAMAP" id="MF_00469">
    <property type="entry name" value="TrhO"/>
    <property type="match status" value="1"/>
</dbReference>
<keyword evidence="1" id="KW-0560">Oxidoreductase</keyword>
<dbReference type="EC" id="1.14.-.-" evidence="1"/>
<dbReference type="PANTHER" id="PTHR43268:SF3">
    <property type="entry name" value="RHODANESE-LIKE DOMAIN-CONTAINING PROTEIN 7-RELATED"/>
    <property type="match status" value="1"/>
</dbReference>
<dbReference type="CDD" id="cd01518">
    <property type="entry name" value="RHOD_YceA"/>
    <property type="match status" value="1"/>
</dbReference>
<evidence type="ECO:0000313" key="4">
    <source>
        <dbReference type="Proteomes" id="UP000292958"/>
    </source>
</evidence>
<feature type="domain" description="Rhodanese" evidence="2">
    <location>
        <begin position="175"/>
        <end position="269"/>
    </location>
</feature>
<comment type="similarity">
    <text evidence="1">Belongs to the TrhO family.</text>
</comment>
<accession>A0A4Q7YXN6</accession>
<proteinExistence type="inferred from homology"/>
<organism evidence="3 4">
    <name type="scientific">Edaphobacter modestus</name>
    <dbReference type="NCBI Taxonomy" id="388466"/>
    <lineage>
        <taxon>Bacteria</taxon>
        <taxon>Pseudomonadati</taxon>
        <taxon>Acidobacteriota</taxon>
        <taxon>Terriglobia</taxon>
        <taxon>Terriglobales</taxon>
        <taxon>Acidobacteriaceae</taxon>
        <taxon>Edaphobacter</taxon>
    </lineage>
</organism>
<dbReference type="GO" id="GO:0016705">
    <property type="term" value="F:oxidoreductase activity, acting on paired donors, with incorporation or reduction of molecular oxygen"/>
    <property type="evidence" value="ECO:0007669"/>
    <property type="project" value="UniProtKB-UniRule"/>
</dbReference>
<sequence>MRFDFEPTCFNCEVIPRAASRDPADFPVSRKAYLEGAGRHSERKRPRIFYDLVIVSYTIAAFYRFVSLPSPDALCEELRTTFNESDLRGTMLIADEGVNGTMAGSRSTIANLLTVLEEKVGLDRAEVKFSFSDELPFKRLKFRIKPEIITFRRAKVDPMRPGKYVQPQNWNALITNPEVLLLDTRNVYESELGTFDGAITPGIEIFSDFATYVRENLDPTKHRKVAMFCTGGIRCEKASAFMLQEGFEEVYHLKGGILRYLEEMPEQASKWRGGCYVFDDRTSVGHTDFEGE</sequence>
<protein>
    <recommendedName>
        <fullName evidence="1">tRNA uridine(34) hydroxylase</fullName>
        <ecNumber evidence="1">1.14.-.-</ecNumber>
    </recommendedName>
    <alternativeName>
        <fullName evidence="1">tRNA hydroxylation protein O</fullName>
    </alternativeName>
</protein>
<comment type="function">
    <text evidence="1">Catalyzes oxygen-dependent 5-hydroxyuridine (ho5U) modification at position 34 in tRNAs.</text>
</comment>
<dbReference type="Gene3D" id="3.40.250.10">
    <property type="entry name" value="Rhodanese-like domain"/>
    <property type="match status" value="1"/>
</dbReference>
<dbReference type="SMART" id="SM00450">
    <property type="entry name" value="RHOD"/>
    <property type="match status" value="1"/>
</dbReference>
<dbReference type="InterPro" id="IPR020936">
    <property type="entry name" value="TrhO"/>
</dbReference>
<dbReference type="InterPro" id="IPR036873">
    <property type="entry name" value="Rhodanese-like_dom_sf"/>
</dbReference>
<dbReference type="Proteomes" id="UP000292958">
    <property type="component" value="Unassembled WGS sequence"/>
</dbReference>
<dbReference type="GO" id="GO:0006400">
    <property type="term" value="P:tRNA modification"/>
    <property type="evidence" value="ECO:0007669"/>
    <property type="project" value="UniProtKB-UniRule"/>
</dbReference>
<gene>
    <name evidence="1" type="primary">trhO</name>
    <name evidence="3" type="ORF">BDD14_4120</name>
</gene>
<dbReference type="AlphaFoldDB" id="A0A4Q7YXN6"/>
<comment type="caution">
    <text evidence="3">The sequence shown here is derived from an EMBL/GenBank/DDBJ whole genome shotgun (WGS) entry which is preliminary data.</text>
</comment>
<evidence type="ECO:0000313" key="3">
    <source>
        <dbReference type="EMBL" id="RZU42530.1"/>
    </source>
</evidence>
<evidence type="ECO:0000259" key="2">
    <source>
        <dbReference type="PROSITE" id="PS50206"/>
    </source>
</evidence>
<dbReference type="NCBIfam" id="NF001136">
    <property type="entry name" value="PRK00142.1-4"/>
    <property type="match status" value="1"/>
</dbReference>
<name>A0A4Q7YXN6_9BACT</name>